<name>A0A6C0I554_9ZZZZ</name>
<feature type="transmembrane region" description="Helical" evidence="1">
    <location>
        <begin position="37"/>
        <end position="59"/>
    </location>
</feature>
<accession>A0A6C0I554</accession>
<keyword evidence="1" id="KW-0812">Transmembrane</keyword>
<sequence length="131" mass="14677">MTIAREDVIVEAVVVAIYTGILSLPLSLFSIDDPALFFFLLGFVKHGLGSFLGLHSLYCRRKLGPTWFSNGSYLQILLESVGEGLLFILFGNLYSRLGGRIMSAFMIGLSLHLLFELFSFHSLFLKYRCST</sequence>
<dbReference type="AlphaFoldDB" id="A0A6C0I554"/>
<feature type="transmembrane region" description="Helical" evidence="1">
    <location>
        <begin position="71"/>
        <end position="95"/>
    </location>
</feature>
<dbReference type="EMBL" id="MN740091">
    <property type="protein sequence ID" value="QHT87535.1"/>
    <property type="molecule type" value="Genomic_DNA"/>
</dbReference>
<organism evidence="2">
    <name type="scientific">viral metagenome</name>
    <dbReference type="NCBI Taxonomy" id="1070528"/>
    <lineage>
        <taxon>unclassified sequences</taxon>
        <taxon>metagenomes</taxon>
        <taxon>organismal metagenomes</taxon>
    </lineage>
</organism>
<keyword evidence="1" id="KW-0472">Membrane</keyword>
<reference evidence="2" key="1">
    <citation type="journal article" date="2020" name="Nature">
        <title>Giant virus diversity and host interactions through global metagenomics.</title>
        <authorList>
            <person name="Schulz F."/>
            <person name="Roux S."/>
            <person name="Paez-Espino D."/>
            <person name="Jungbluth S."/>
            <person name="Walsh D.A."/>
            <person name="Denef V.J."/>
            <person name="McMahon K.D."/>
            <person name="Konstantinidis K.T."/>
            <person name="Eloe-Fadrosh E.A."/>
            <person name="Kyrpides N.C."/>
            <person name="Woyke T."/>
        </authorList>
    </citation>
    <scope>NUCLEOTIDE SEQUENCE</scope>
    <source>
        <strain evidence="2">GVMAG-M-3300023184-190</strain>
    </source>
</reference>
<feature type="transmembrane region" description="Helical" evidence="1">
    <location>
        <begin position="101"/>
        <end position="125"/>
    </location>
</feature>
<protein>
    <submittedName>
        <fullName evidence="2">Uncharacterized protein</fullName>
    </submittedName>
</protein>
<feature type="transmembrane region" description="Helical" evidence="1">
    <location>
        <begin position="12"/>
        <end position="31"/>
    </location>
</feature>
<evidence type="ECO:0000313" key="2">
    <source>
        <dbReference type="EMBL" id="QHT87535.1"/>
    </source>
</evidence>
<proteinExistence type="predicted"/>
<keyword evidence="1" id="KW-1133">Transmembrane helix</keyword>
<evidence type="ECO:0000256" key="1">
    <source>
        <dbReference type="SAM" id="Phobius"/>
    </source>
</evidence>